<dbReference type="EMBL" id="CAJNOR010000476">
    <property type="protein sequence ID" value="CAF0925724.1"/>
    <property type="molecule type" value="Genomic_DNA"/>
</dbReference>
<evidence type="ECO:0000256" key="2">
    <source>
        <dbReference type="SAM" id="SignalP"/>
    </source>
</evidence>
<dbReference type="AlphaFoldDB" id="A0A814BCK7"/>
<proteinExistence type="predicted"/>
<keyword evidence="1" id="KW-1133">Transmembrane helix</keyword>
<protein>
    <submittedName>
        <fullName evidence="3">Uncharacterized protein</fullName>
    </submittedName>
</protein>
<gene>
    <name evidence="3" type="ORF">XAT740_LOCUS9290</name>
</gene>
<name>A0A814BCK7_ADIRI</name>
<keyword evidence="1" id="KW-0812">Transmembrane</keyword>
<feature type="transmembrane region" description="Helical" evidence="1">
    <location>
        <begin position="348"/>
        <end position="370"/>
    </location>
</feature>
<evidence type="ECO:0000256" key="1">
    <source>
        <dbReference type="SAM" id="Phobius"/>
    </source>
</evidence>
<dbReference type="Proteomes" id="UP000663828">
    <property type="component" value="Unassembled WGS sequence"/>
</dbReference>
<sequence length="424" mass="49130">MDDSSRRMSGINMQLLLYVYIMSLSILDATEETSTNFNITLKAPETLSSPLPMAYRTVHIQYTVPNDKDRWNIDLNHLLLAVAIEPFILRFNRTVRQLNVHICQFTNSFRQQNSVWYDDRTSCRGSPSMLIYHWAAPSPLTKFQTLNNLGFQLDKSKSIVLTVIYVQEQYVHKEQPRVVFYISSLIPRYHLGSLEIEGKHRITRLSCRVSDYPRLLYSVKPLFSIIKHDWWHLYVIRNRSFGRKIIQPVLDSTTFFELNNSDVEVLSSDIFLVSGDYILGECDDKHEFTCNFLVFYAYKNTLSKSSTEHVHYCQQNNYPDLFKLIPKRDEVSTTARPSILSNVDSSTMFLLICLLIIVIWISIIVGCIIMRRIRGLVNFRTEPSSPIGARETRPIFGQRGNEQRLVAEGDHIAQLDVEHMGLMS</sequence>
<keyword evidence="4" id="KW-1185">Reference proteome</keyword>
<evidence type="ECO:0000313" key="3">
    <source>
        <dbReference type="EMBL" id="CAF0925724.1"/>
    </source>
</evidence>
<evidence type="ECO:0000313" key="4">
    <source>
        <dbReference type="Proteomes" id="UP000663828"/>
    </source>
</evidence>
<keyword evidence="2" id="KW-0732">Signal</keyword>
<feature type="chain" id="PRO_5032355191" evidence="2">
    <location>
        <begin position="30"/>
        <end position="424"/>
    </location>
</feature>
<accession>A0A814BCK7</accession>
<comment type="caution">
    <text evidence="3">The sequence shown here is derived from an EMBL/GenBank/DDBJ whole genome shotgun (WGS) entry which is preliminary data.</text>
</comment>
<reference evidence="3" key="1">
    <citation type="submission" date="2021-02" db="EMBL/GenBank/DDBJ databases">
        <authorList>
            <person name="Nowell W R."/>
        </authorList>
    </citation>
    <scope>NUCLEOTIDE SEQUENCE</scope>
</reference>
<organism evidence="3 4">
    <name type="scientific">Adineta ricciae</name>
    <name type="common">Rotifer</name>
    <dbReference type="NCBI Taxonomy" id="249248"/>
    <lineage>
        <taxon>Eukaryota</taxon>
        <taxon>Metazoa</taxon>
        <taxon>Spiralia</taxon>
        <taxon>Gnathifera</taxon>
        <taxon>Rotifera</taxon>
        <taxon>Eurotatoria</taxon>
        <taxon>Bdelloidea</taxon>
        <taxon>Adinetida</taxon>
        <taxon>Adinetidae</taxon>
        <taxon>Adineta</taxon>
    </lineage>
</organism>
<keyword evidence="1" id="KW-0472">Membrane</keyword>
<feature type="signal peptide" evidence="2">
    <location>
        <begin position="1"/>
        <end position="29"/>
    </location>
</feature>